<dbReference type="GO" id="GO:0098552">
    <property type="term" value="C:side of membrane"/>
    <property type="evidence" value="ECO:0007669"/>
    <property type="project" value="UniProtKB-KW"/>
</dbReference>
<evidence type="ECO:0000256" key="5">
    <source>
        <dbReference type="ARBA" id="ARBA00022622"/>
    </source>
</evidence>
<gene>
    <name evidence="15" type="ORF">POM88_018733</name>
</gene>
<evidence type="ECO:0000256" key="11">
    <source>
        <dbReference type="SAM" id="MobiDB-lite"/>
    </source>
</evidence>
<evidence type="ECO:0000256" key="9">
    <source>
        <dbReference type="ARBA" id="ARBA00023180"/>
    </source>
</evidence>
<dbReference type="PRINTS" id="PR00382">
    <property type="entry name" value="LIPIDTRNSFER"/>
</dbReference>
<dbReference type="PANTHER" id="PTHR33044">
    <property type="entry name" value="BIFUNCTIONAL INHIBITOR/LIPID-TRANSFER PROTEIN/SEED STORAGE 2S ALBUMIN SUPERFAMILY PROTEIN-RELATED"/>
    <property type="match status" value="1"/>
</dbReference>
<keyword evidence="4" id="KW-1003">Cell membrane</keyword>
<feature type="transmembrane region" description="Helical" evidence="12">
    <location>
        <begin position="138"/>
        <end position="155"/>
    </location>
</feature>
<evidence type="ECO:0000256" key="10">
    <source>
        <dbReference type="ARBA" id="ARBA00023288"/>
    </source>
</evidence>
<dbReference type="AlphaFoldDB" id="A0AAD8MV04"/>
<keyword evidence="12" id="KW-1133">Transmembrane helix</keyword>
<keyword evidence="5" id="KW-0336">GPI-anchor</keyword>
<dbReference type="GO" id="GO:0005886">
    <property type="term" value="C:plasma membrane"/>
    <property type="evidence" value="ECO:0007669"/>
    <property type="project" value="UniProtKB-SubCell"/>
</dbReference>
<dbReference type="InterPro" id="IPR043325">
    <property type="entry name" value="LTSS"/>
</dbReference>
<dbReference type="SUPFAM" id="SSF47699">
    <property type="entry name" value="Bifunctional inhibitor/lipid-transfer protein/seed storage 2S albumin"/>
    <property type="match status" value="1"/>
</dbReference>
<reference evidence="15" key="2">
    <citation type="submission" date="2023-05" db="EMBL/GenBank/DDBJ databases">
        <authorList>
            <person name="Schelkunov M.I."/>
        </authorList>
    </citation>
    <scope>NUCLEOTIDE SEQUENCE</scope>
    <source>
        <strain evidence="15">Hsosn_3</strain>
        <tissue evidence="15">Leaf</tissue>
    </source>
</reference>
<dbReference type="CDD" id="cd00010">
    <property type="entry name" value="AAI_LTSS"/>
    <property type="match status" value="1"/>
</dbReference>
<feature type="region of interest" description="Disordered" evidence="11">
    <location>
        <begin position="100"/>
        <end position="131"/>
    </location>
</feature>
<comment type="caution">
    <text evidence="15">The sequence shown here is derived from an EMBL/GenBank/DDBJ whole genome shotgun (WGS) entry which is preliminary data.</text>
</comment>
<evidence type="ECO:0000313" key="16">
    <source>
        <dbReference type="Proteomes" id="UP001237642"/>
    </source>
</evidence>
<dbReference type="InterPro" id="IPR016140">
    <property type="entry name" value="Bifunc_inhib/LTP/seed_store"/>
</dbReference>
<evidence type="ECO:0000256" key="13">
    <source>
        <dbReference type="SAM" id="SignalP"/>
    </source>
</evidence>
<evidence type="ECO:0000256" key="12">
    <source>
        <dbReference type="SAM" id="Phobius"/>
    </source>
</evidence>
<dbReference type="GO" id="GO:0006869">
    <property type="term" value="P:lipid transport"/>
    <property type="evidence" value="ECO:0007669"/>
    <property type="project" value="InterPro"/>
</dbReference>
<keyword evidence="16" id="KW-1185">Reference proteome</keyword>
<keyword evidence="3" id="KW-0813">Transport</keyword>
<comment type="subcellular location">
    <subcellularLocation>
        <location evidence="1">Cell membrane</location>
        <topology evidence="1">Lipid-anchor</topology>
        <topology evidence="1">GPI-anchor</topology>
    </subcellularLocation>
</comment>
<keyword evidence="9" id="KW-0325">Glycoprotein</keyword>
<reference evidence="15" key="1">
    <citation type="submission" date="2023-02" db="EMBL/GenBank/DDBJ databases">
        <title>Genome of toxic invasive species Heracleum sosnowskyi carries increased number of genes despite the absence of recent whole-genome duplications.</title>
        <authorList>
            <person name="Schelkunov M."/>
            <person name="Shtratnikova V."/>
            <person name="Makarenko M."/>
            <person name="Klepikova A."/>
            <person name="Omelchenko D."/>
            <person name="Novikova G."/>
            <person name="Obukhova E."/>
            <person name="Bogdanov V."/>
            <person name="Penin A."/>
            <person name="Logacheva M."/>
        </authorList>
    </citation>
    <scope>NUCLEOTIDE SEQUENCE</scope>
    <source>
        <strain evidence="15">Hsosn_3</strain>
        <tissue evidence="15">Leaf</tissue>
    </source>
</reference>
<feature type="chain" id="PRO_5042210134" evidence="13">
    <location>
        <begin position="25"/>
        <end position="156"/>
    </location>
</feature>
<evidence type="ECO:0000259" key="14">
    <source>
        <dbReference type="SMART" id="SM00499"/>
    </source>
</evidence>
<protein>
    <submittedName>
        <fullName evidence="15">Non-specific lipid-transfer protein-like protein</fullName>
    </submittedName>
</protein>
<keyword evidence="10" id="KW-0449">Lipoprotein</keyword>
<evidence type="ECO:0000256" key="6">
    <source>
        <dbReference type="ARBA" id="ARBA00022729"/>
    </source>
</evidence>
<organism evidence="15 16">
    <name type="scientific">Heracleum sosnowskyi</name>
    <dbReference type="NCBI Taxonomy" id="360622"/>
    <lineage>
        <taxon>Eukaryota</taxon>
        <taxon>Viridiplantae</taxon>
        <taxon>Streptophyta</taxon>
        <taxon>Embryophyta</taxon>
        <taxon>Tracheophyta</taxon>
        <taxon>Spermatophyta</taxon>
        <taxon>Magnoliopsida</taxon>
        <taxon>eudicotyledons</taxon>
        <taxon>Gunneridae</taxon>
        <taxon>Pentapetalae</taxon>
        <taxon>asterids</taxon>
        <taxon>campanulids</taxon>
        <taxon>Apiales</taxon>
        <taxon>Apiaceae</taxon>
        <taxon>Apioideae</taxon>
        <taxon>apioid superclade</taxon>
        <taxon>Tordylieae</taxon>
        <taxon>Tordyliinae</taxon>
        <taxon>Heracleum</taxon>
    </lineage>
</organism>
<dbReference type="EMBL" id="JAUIZM010000004">
    <property type="protein sequence ID" value="KAK1390555.1"/>
    <property type="molecule type" value="Genomic_DNA"/>
</dbReference>
<keyword evidence="12" id="KW-0812">Transmembrane</keyword>
<evidence type="ECO:0000256" key="3">
    <source>
        <dbReference type="ARBA" id="ARBA00022448"/>
    </source>
</evidence>
<evidence type="ECO:0000256" key="8">
    <source>
        <dbReference type="ARBA" id="ARBA00023157"/>
    </source>
</evidence>
<accession>A0AAD8MV04</accession>
<keyword evidence="8" id="KW-1015">Disulfide bond</keyword>
<sequence>MENQRFGFVLTFILLAVLWTTSTAQSDCDNMVITMSPCLNYISTKTASPMPGCCTQLSSIIKLRPDCLCQVLNGGGSSLGLSVNQTQAQALPTTCNVKTQPLSSCKADNPNSTPARNPDSTKEAPPGNGSSDGSLNNLAVPLFFLVFVVSFASITV</sequence>
<proteinExistence type="inferred from homology"/>
<evidence type="ECO:0000313" key="15">
    <source>
        <dbReference type="EMBL" id="KAK1390555.1"/>
    </source>
</evidence>
<comment type="similarity">
    <text evidence="2">Belongs to the plant LTP family.</text>
</comment>
<dbReference type="InterPro" id="IPR036312">
    <property type="entry name" value="Bifun_inhib/LTP/seed_sf"/>
</dbReference>
<keyword evidence="12" id="KW-0472">Membrane</keyword>
<dbReference type="InterPro" id="IPR000528">
    <property type="entry name" value="Plant_nsLTP"/>
</dbReference>
<dbReference type="Proteomes" id="UP001237642">
    <property type="component" value="Unassembled WGS sequence"/>
</dbReference>
<evidence type="ECO:0000256" key="1">
    <source>
        <dbReference type="ARBA" id="ARBA00004609"/>
    </source>
</evidence>
<dbReference type="SMART" id="SM00499">
    <property type="entry name" value="AAI"/>
    <property type="match status" value="1"/>
</dbReference>
<dbReference type="Pfam" id="PF14368">
    <property type="entry name" value="LTP_2"/>
    <property type="match status" value="1"/>
</dbReference>
<evidence type="ECO:0000256" key="7">
    <source>
        <dbReference type="ARBA" id="ARBA00023121"/>
    </source>
</evidence>
<dbReference type="Gene3D" id="1.10.110.10">
    <property type="entry name" value="Plant lipid-transfer and hydrophobic proteins"/>
    <property type="match status" value="1"/>
</dbReference>
<keyword evidence="7" id="KW-0446">Lipid-binding</keyword>
<dbReference type="GO" id="GO:0008289">
    <property type="term" value="F:lipid binding"/>
    <property type="evidence" value="ECO:0007669"/>
    <property type="project" value="UniProtKB-KW"/>
</dbReference>
<feature type="domain" description="Bifunctional inhibitor/plant lipid transfer protein/seed storage helical" evidence="14">
    <location>
        <begin position="28"/>
        <end position="105"/>
    </location>
</feature>
<keyword evidence="6 13" id="KW-0732">Signal</keyword>
<name>A0AAD8MV04_9APIA</name>
<feature type="signal peptide" evidence="13">
    <location>
        <begin position="1"/>
        <end position="24"/>
    </location>
</feature>
<evidence type="ECO:0000256" key="4">
    <source>
        <dbReference type="ARBA" id="ARBA00022475"/>
    </source>
</evidence>
<evidence type="ECO:0000256" key="2">
    <source>
        <dbReference type="ARBA" id="ARBA00009748"/>
    </source>
</evidence>